<feature type="compositionally biased region" description="Basic and acidic residues" evidence="2">
    <location>
        <begin position="530"/>
        <end position="539"/>
    </location>
</feature>
<dbReference type="InterPro" id="IPR043987">
    <property type="entry name" value="CCZ1/INTU/HSP4_longin_1"/>
</dbReference>
<protein>
    <recommendedName>
        <fullName evidence="3">CCZ1/INTU/HSP4 first Longin domain-containing protein</fullName>
    </recommendedName>
</protein>
<feature type="compositionally biased region" description="Basic residues" evidence="2">
    <location>
        <begin position="338"/>
        <end position="348"/>
    </location>
</feature>
<comment type="similarity">
    <text evidence="1">Belongs to the CCZ1 family.</text>
</comment>
<dbReference type="GO" id="GO:0035658">
    <property type="term" value="C:Mon1-Ccz1 complex"/>
    <property type="evidence" value="ECO:0007669"/>
    <property type="project" value="InterPro"/>
</dbReference>
<feature type="region of interest" description="Disordered" evidence="2">
    <location>
        <begin position="438"/>
        <end position="469"/>
    </location>
</feature>
<dbReference type="OrthoDB" id="240546at2759"/>
<dbReference type="PANTHER" id="PTHR13056:SF0">
    <property type="entry name" value="VACUOLAR FUSION PROTEIN CCZ1 HOMOLOG-RELATED"/>
    <property type="match status" value="1"/>
</dbReference>
<feature type="domain" description="CCZ1/INTU/HSP4 first Longin" evidence="3">
    <location>
        <begin position="33"/>
        <end position="161"/>
    </location>
</feature>
<feature type="compositionally biased region" description="Polar residues" evidence="2">
    <location>
        <begin position="271"/>
        <end position="287"/>
    </location>
</feature>
<feature type="region of interest" description="Disordered" evidence="2">
    <location>
        <begin position="271"/>
        <end position="292"/>
    </location>
</feature>
<evidence type="ECO:0000313" key="4">
    <source>
        <dbReference type="EMBL" id="PUU79731.1"/>
    </source>
</evidence>
<name>A0A2T6ZW66_TUBBO</name>
<dbReference type="EMBL" id="NESQ01000083">
    <property type="protein sequence ID" value="PUU79731.1"/>
    <property type="molecule type" value="Genomic_DNA"/>
</dbReference>
<evidence type="ECO:0000256" key="2">
    <source>
        <dbReference type="SAM" id="MobiDB-lite"/>
    </source>
</evidence>
<sequence>MTSSSSNPPNPPPVPLPPPSSLVPTISPATLSSLAIYNPSLGPTDETVHDQIVFYTSRRGNAITANDRLRQIGLAQGVVEFARGFSKTQNLSSVETEKSRIVTLEIEEPGWWILAQIDLTVIHNPSTYPPTIKYTSQEVSPPALLLADIRRAYDQFHFHYGSFATNFGRLGRSAFCKRLEKFWLRWAWGRWEVMLHASPATGMLGGGGIKMAGGRPGKEMGSKERDFLKGWADKEKSKGLVDLVASRFGEPPEENKKAKGSEGHNGFWFWNSSNKLPTPSTPSQKGQQGPAFIMPQDGCILPGTGVLDSRSIQDVATYLSELYQYGDESFSRSSASSRLKKKRNRPKAPTKGDSVGSSSQANTSTIRPARAELHTASSSSGPTASVAIDEPIKDGGAQGRAAETSSQMAQELSNKKQSPSNTNAKILNLLTFGWSGGSAPGKDTRARGADSATSSLAPSSRTPSPAPMKVVDPQAVEEADGPASKIKDENPNRARFVIGFMGDLDVEDLDESESGGRITSRTIWASRSITKNESDEQARGDTTLDEGLERSHSRTSTIKQVGLEELRIVIYANHPFILAFIFENSTRHLTSPSFYRTIHHQLAPLYEPMLKFAPLGELKLSLKVPGLLSPILKPPYDILYNPKTRTIHCTLPPIPEPALEPVNPGAGAGWTRADAFHVHALILEILSETAGDMSERERSVRSTKGWWVNWMRLDGGVEGIVVRRAGEKKVTDAAAGLVGASSTGAGAGGIDIRSYFEGLVHGAK</sequence>
<dbReference type="Proteomes" id="UP000244722">
    <property type="component" value="Unassembled WGS sequence"/>
</dbReference>
<reference evidence="4 5" key="1">
    <citation type="submission" date="2017-04" db="EMBL/GenBank/DDBJ databases">
        <title>Draft genome sequence of Tuber borchii Vittad., a whitish edible truffle.</title>
        <authorList>
            <consortium name="DOE Joint Genome Institute"/>
            <person name="Murat C."/>
            <person name="Kuo A."/>
            <person name="Barry K.W."/>
            <person name="Clum A."/>
            <person name="Dockter R.B."/>
            <person name="Fauchery L."/>
            <person name="Iotti M."/>
            <person name="Kohler A."/>
            <person name="Labutti K."/>
            <person name="Lindquist E.A."/>
            <person name="Lipzen A."/>
            <person name="Ohm R.A."/>
            <person name="Wang M."/>
            <person name="Grigoriev I.V."/>
            <person name="Zambonelli A."/>
            <person name="Martin F.M."/>
        </authorList>
    </citation>
    <scope>NUCLEOTIDE SEQUENCE [LARGE SCALE GENOMIC DNA]</scope>
    <source>
        <strain evidence="4 5">Tbo3840</strain>
    </source>
</reference>
<accession>A0A2T6ZW66</accession>
<dbReference type="PANTHER" id="PTHR13056">
    <property type="entry name" value="VACUOLAR FUSION PROTEIN CCZ1 HOMOLOG-RELATED"/>
    <property type="match status" value="1"/>
</dbReference>
<evidence type="ECO:0000313" key="5">
    <source>
        <dbReference type="Proteomes" id="UP000244722"/>
    </source>
</evidence>
<evidence type="ECO:0000259" key="3">
    <source>
        <dbReference type="Pfam" id="PF19031"/>
    </source>
</evidence>
<keyword evidence="5" id="KW-1185">Reference proteome</keyword>
<dbReference type="AlphaFoldDB" id="A0A2T6ZW66"/>
<feature type="compositionally biased region" description="Polar residues" evidence="2">
    <location>
        <begin position="451"/>
        <end position="463"/>
    </location>
</feature>
<gene>
    <name evidence="4" type="ORF">B9Z19DRAFT_1080912</name>
</gene>
<dbReference type="InterPro" id="IPR013176">
    <property type="entry name" value="Ccz1"/>
</dbReference>
<feature type="region of interest" description="Disordered" evidence="2">
    <location>
        <begin position="333"/>
        <end position="421"/>
    </location>
</feature>
<proteinExistence type="inferred from homology"/>
<feature type="region of interest" description="Disordered" evidence="2">
    <location>
        <begin position="530"/>
        <end position="551"/>
    </location>
</feature>
<feature type="compositionally biased region" description="Polar residues" evidence="2">
    <location>
        <begin position="403"/>
        <end position="421"/>
    </location>
</feature>
<feature type="region of interest" description="Disordered" evidence="2">
    <location>
        <begin position="1"/>
        <end position="21"/>
    </location>
</feature>
<dbReference type="STRING" id="42251.A0A2T6ZW66"/>
<dbReference type="Pfam" id="PF19031">
    <property type="entry name" value="Intu_longin_1"/>
    <property type="match status" value="1"/>
</dbReference>
<feature type="compositionally biased region" description="Pro residues" evidence="2">
    <location>
        <begin position="8"/>
        <end position="21"/>
    </location>
</feature>
<evidence type="ECO:0000256" key="1">
    <source>
        <dbReference type="ARBA" id="ARBA00005352"/>
    </source>
</evidence>
<dbReference type="GO" id="GO:0016192">
    <property type="term" value="P:vesicle-mediated transport"/>
    <property type="evidence" value="ECO:0007669"/>
    <property type="project" value="InterPro"/>
</dbReference>
<comment type="caution">
    <text evidence="4">The sequence shown here is derived from an EMBL/GenBank/DDBJ whole genome shotgun (WGS) entry which is preliminary data.</text>
</comment>
<feature type="compositionally biased region" description="Polar residues" evidence="2">
    <location>
        <begin position="355"/>
        <end position="366"/>
    </location>
</feature>
<organism evidence="4 5">
    <name type="scientific">Tuber borchii</name>
    <name type="common">White truffle</name>
    <dbReference type="NCBI Taxonomy" id="42251"/>
    <lineage>
        <taxon>Eukaryota</taxon>
        <taxon>Fungi</taxon>
        <taxon>Dikarya</taxon>
        <taxon>Ascomycota</taxon>
        <taxon>Pezizomycotina</taxon>
        <taxon>Pezizomycetes</taxon>
        <taxon>Pezizales</taxon>
        <taxon>Tuberaceae</taxon>
        <taxon>Tuber</taxon>
    </lineage>
</organism>